<evidence type="ECO:0000256" key="7">
    <source>
        <dbReference type="SAM" id="MobiDB-lite"/>
    </source>
</evidence>
<dbReference type="FunFam" id="3.30.420.10:FF:000019">
    <property type="entry name" value="RNA exonuclease NEF-sp"/>
    <property type="match status" value="1"/>
</dbReference>
<dbReference type="InterPro" id="IPR036397">
    <property type="entry name" value="RNaseH_sf"/>
</dbReference>
<dbReference type="SMART" id="SM00479">
    <property type="entry name" value="EXOIII"/>
    <property type="match status" value="1"/>
</dbReference>
<evidence type="ECO:0000256" key="6">
    <source>
        <dbReference type="ARBA" id="ARBA00023242"/>
    </source>
</evidence>
<dbReference type="AlphaFoldDB" id="A0A8B6EPB5"/>
<dbReference type="Proteomes" id="UP000596742">
    <property type="component" value="Unassembled WGS sequence"/>
</dbReference>
<evidence type="ECO:0000259" key="8">
    <source>
        <dbReference type="SMART" id="SM00479"/>
    </source>
</evidence>
<protein>
    <submittedName>
        <fullName evidence="9">RNA exonuclease 1</fullName>
        <ecNumber evidence="9">3.1.-.-</ecNumber>
    </submittedName>
</protein>
<dbReference type="GO" id="GO:0004527">
    <property type="term" value="F:exonuclease activity"/>
    <property type="evidence" value="ECO:0007669"/>
    <property type="project" value="UniProtKB-KW"/>
</dbReference>
<name>A0A8B6EPB5_MYTGA</name>
<dbReference type="InterPro" id="IPR013520">
    <property type="entry name" value="Ribonucl_H"/>
</dbReference>
<dbReference type="OrthoDB" id="206335at2759"/>
<evidence type="ECO:0000256" key="2">
    <source>
        <dbReference type="ARBA" id="ARBA00006357"/>
    </source>
</evidence>
<dbReference type="EC" id="3.1.-.-" evidence="9"/>
<dbReference type="EMBL" id="UYJE01005519">
    <property type="protein sequence ID" value="VDI37915.1"/>
    <property type="molecule type" value="Genomic_DNA"/>
</dbReference>
<accession>A0A8B6EPB5</accession>
<dbReference type="SUPFAM" id="SSF53098">
    <property type="entry name" value="Ribonuclease H-like"/>
    <property type="match status" value="1"/>
</dbReference>
<dbReference type="CDD" id="cd06145">
    <property type="entry name" value="REX1_like"/>
    <property type="match status" value="1"/>
</dbReference>
<keyword evidence="10" id="KW-1185">Reference proteome</keyword>
<dbReference type="PANTHER" id="PTHR12801">
    <property type="entry name" value="RNA EXONUCLEASE REXO1 / RECO3 FAMILY MEMBER-RELATED"/>
    <property type="match status" value="1"/>
</dbReference>
<keyword evidence="3" id="KW-0540">Nuclease</keyword>
<dbReference type="InterPro" id="IPR034922">
    <property type="entry name" value="REX1-like_exo"/>
</dbReference>
<evidence type="ECO:0000313" key="10">
    <source>
        <dbReference type="Proteomes" id="UP000596742"/>
    </source>
</evidence>
<dbReference type="GO" id="GO:0003676">
    <property type="term" value="F:nucleic acid binding"/>
    <property type="evidence" value="ECO:0007669"/>
    <property type="project" value="InterPro"/>
</dbReference>
<comment type="caution">
    <text evidence="9">The sequence shown here is derived from an EMBL/GenBank/DDBJ whole genome shotgun (WGS) entry which is preliminary data.</text>
</comment>
<evidence type="ECO:0000256" key="4">
    <source>
        <dbReference type="ARBA" id="ARBA00022801"/>
    </source>
</evidence>
<feature type="region of interest" description="Disordered" evidence="7">
    <location>
        <begin position="34"/>
        <end position="62"/>
    </location>
</feature>
<feature type="domain" description="Exonuclease" evidence="8">
    <location>
        <begin position="363"/>
        <end position="523"/>
    </location>
</feature>
<evidence type="ECO:0000256" key="3">
    <source>
        <dbReference type="ARBA" id="ARBA00022722"/>
    </source>
</evidence>
<comment type="subcellular location">
    <subcellularLocation>
        <location evidence="1">Nucleus</location>
    </subcellularLocation>
</comment>
<sequence>METCKISNMSKKEKRVESKKRKAKAFLQLANEVDEVTKQNEDSEDEDSKAKKSKLTEQNQTETKTMDDLVRFRKLLRDRQKASMEKPKVFLLLDELQMQHSRQVSQDLTFKEMPPLFLLDLQHLLLYAAQGNVSTYKPRWCRLLRVGKVTSVVVIVLDSVSSHEYQTYPDCFTRLNTLFDMSADMISPEQYGSTVSEDLFNVPISNREIRKINGVIPKQTKNLINKFTRPPGYSTDFQNKSSNNLPEMEKHNKNKELTSIQKYTSSDASKTDSPETDMDKKLSNAAEMNMSHDQKQLASSILNTGIGIDPGDLHENDSFSRTSLLLSLPQMILEDFPLPIYHGGYKKYAFSKEGYSTVSNQSPMFAIDCEMCVTTAKKYELTRVSVVNEKLEVVYDSFVKPYNPITDYVTRYSGVTKAILDPVKTRLKTVQRFLHKTLPADAIVCGQSLKGDLAALKLFHPYVIDTSVIYNLSGHRSQKTSLRRLAAHFLGKDIQSSDQGHSSVEDAITTMELVQLKLKHSLNFGDVVNGGVVFPQKVEVKTDEKSVSDGKEEVKTEEKTSEGKEEVKTEKKSTSEGKVDSALDSENTDHVEIKTEKCEDSKGKNITKFEKGDKDSCSDGGESKNKMELKTSAGEESKKKMESDHSDEEISKNKMESEHCTCDETEADTLCKSCQAERKSGPDLIQQRKAFFQQAGSHLYESLFALIKKQNKMAGLIDKAETLEQFKDNTITAVPTNCDRDTKSTGKSLVQFHDFVYLNFPSYKEMLDSNDEEEKMHLLRKQDKRMSKVLKHVRPNSLVAVVMTGRCCQGQDYSAKTFVKIT</sequence>
<dbReference type="GO" id="GO:0005634">
    <property type="term" value="C:nucleus"/>
    <property type="evidence" value="ECO:0007669"/>
    <property type="project" value="UniProtKB-SubCell"/>
</dbReference>
<gene>
    <name evidence="9" type="ORF">MGAL_10B072368</name>
</gene>
<feature type="compositionally biased region" description="Polar residues" evidence="7">
    <location>
        <begin position="235"/>
        <end position="245"/>
    </location>
</feature>
<evidence type="ECO:0000313" key="9">
    <source>
        <dbReference type="EMBL" id="VDI37915.1"/>
    </source>
</evidence>
<keyword evidence="6" id="KW-0539">Nucleus</keyword>
<evidence type="ECO:0000256" key="5">
    <source>
        <dbReference type="ARBA" id="ARBA00022839"/>
    </source>
</evidence>
<feature type="compositionally biased region" description="Polar residues" evidence="7">
    <location>
        <begin position="257"/>
        <end position="268"/>
    </location>
</feature>
<reference evidence="9" key="1">
    <citation type="submission" date="2018-11" db="EMBL/GenBank/DDBJ databases">
        <authorList>
            <person name="Alioto T."/>
            <person name="Alioto T."/>
        </authorList>
    </citation>
    <scope>NUCLEOTIDE SEQUENCE</scope>
</reference>
<feature type="region of interest" description="Disordered" evidence="7">
    <location>
        <begin position="541"/>
        <end position="597"/>
    </location>
</feature>
<dbReference type="Gene3D" id="3.30.420.10">
    <property type="entry name" value="Ribonuclease H-like superfamily/Ribonuclease H"/>
    <property type="match status" value="1"/>
</dbReference>
<keyword evidence="4 9" id="KW-0378">Hydrolase</keyword>
<feature type="compositionally biased region" description="Basic and acidic residues" evidence="7">
    <location>
        <begin position="247"/>
        <end position="256"/>
    </location>
</feature>
<dbReference type="InterPro" id="IPR047021">
    <property type="entry name" value="REXO1/3/4-like"/>
</dbReference>
<keyword evidence="5 9" id="KW-0269">Exonuclease</keyword>
<proteinExistence type="inferred from homology"/>
<feature type="region of interest" description="Disordered" evidence="7">
    <location>
        <begin position="227"/>
        <end position="278"/>
    </location>
</feature>
<dbReference type="InterPro" id="IPR012337">
    <property type="entry name" value="RNaseH-like_sf"/>
</dbReference>
<comment type="similarity">
    <text evidence="2">Belongs to the REXO1/REXO3 family.</text>
</comment>
<organism evidence="9 10">
    <name type="scientific">Mytilus galloprovincialis</name>
    <name type="common">Mediterranean mussel</name>
    <dbReference type="NCBI Taxonomy" id="29158"/>
    <lineage>
        <taxon>Eukaryota</taxon>
        <taxon>Metazoa</taxon>
        <taxon>Spiralia</taxon>
        <taxon>Lophotrochozoa</taxon>
        <taxon>Mollusca</taxon>
        <taxon>Bivalvia</taxon>
        <taxon>Autobranchia</taxon>
        <taxon>Pteriomorphia</taxon>
        <taxon>Mytilida</taxon>
        <taxon>Mytiloidea</taxon>
        <taxon>Mytilidae</taxon>
        <taxon>Mytilinae</taxon>
        <taxon>Mytilus</taxon>
    </lineage>
</organism>
<feature type="compositionally biased region" description="Basic and acidic residues" evidence="7">
    <location>
        <begin position="269"/>
        <end position="278"/>
    </location>
</feature>
<feature type="region of interest" description="Disordered" evidence="7">
    <location>
        <begin position="609"/>
        <end position="652"/>
    </location>
</feature>
<dbReference type="PANTHER" id="PTHR12801:SF82">
    <property type="entry name" value="RNA EXONUCLEASE 5"/>
    <property type="match status" value="1"/>
</dbReference>
<evidence type="ECO:0000256" key="1">
    <source>
        <dbReference type="ARBA" id="ARBA00004123"/>
    </source>
</evidence>